<accession>A0ABM9NPG9</accession>
<dbReference type="InterPro" id="IPR023205">
    <property type="entry name" value="DsbA/DsbL"/>
</dbReference>
<dbReference type="RefSeq" id="WP_341764847.1">
    <property type="nucleotide sequence ID" value="NZ_OZ034688.1"/>
</dbReference>
<sequence length="206" mass="24251">MKKNILFVFFVLISLNIYSKEYIEGNEYIKIKNVNNIPKILEFFSFYCIHCYEFECFYKIPQEIKKNLPSSIKIERYHVDFFGPLGKELTKAWAVAIALKIEDKMIPIFFEGIIKTKTIKNKNDIINAFVKVNVSNKKYNYIVNSFLVKSIIKKQQNAAKHLNLQSVPSFFVNGKYKICNDVFFTEELTNYGKDYSELVKFLINKI</sequence>
<dbReference type="Pfam" id="PF01323">
    <property type="entry name" value="DSBA"/>
    <property type="match status" value="1"/>
</dbReference>
<dbReference type="CDD" id="cd03019">
    <property type="entry name" value="DsbA_DsbA"/>
    <property type="match status" value="1"/>
</dbReference>
<dbReference type="Gene3D" id="3.40.30.10">
    <property type="entry name" value="Glutaredoxin"/>
    <property type="match status" value="1"/>
</dbReference>
<dbReference type="InterPro" id="IPR001853">
    <property type="entry name" value="DSBA-like_thioredoxin_dom"/>
</dbReference>
<keyword evidence="5" id="KW-0574">Periplasm</keyword>
<dbReference type="EMBL" id="OZ034688">
    <property type="protein sequence ID" value="CAL1329382.1"/>
    <property type="molecule type" value="Genomic_DNA"/>
</dbReference>
<gene>
    <name evidence="7" type="primary">dsbA</name>
    <name evidence="7" type="ORF">PRHACTZTBTEA_464</name>
</gene>
<evidence type="ECO:0000256" key="2">
    <source>
        <dbReference type="ARBA" id="ARBA00022729"/>
    </source>
</evidence>
<keyword evidence="8" id="KW-1185">Reference proteome</keyword>
<evidence type="ECO:0000313" key="8">
    <source>
        <dbReference type="Proteomes" id="UP001497533"/>
    </source>
</evidence>
<comment type="similarity">
    <text evidence="1">Belongs to the thioredoxin family. DsbA subfamily.</text>
</comment>
<dbReference type="InterPro" id="IPR036249">
    <property type="entry name" value="Thioredoxin-like_sf"/>
</dbReference>
<dbReference type="PIRSF" id="PIRSF001488">
    <property type="entry name" value="Tdi_protein"/>
    <property type="match status" value="1"/>
</dbReference>
<organism evidence="7 8">
    <name type="scientific">Candidatus Providencia siddallii</name>
    <dbReference type="NCBI Taxonomy" id="1715285"/>
    <lineage>
        <taxon>Bacteria</taxon>
        <taxon>Pseudomonadati</taxon>
        <taxon>Pseudomonadota</taxon>
        <taxon>Gammaproteobacteria</taxon>
        <taxon>Enterobacterales</taxon>
        <taxon>Morganellaceae</taxon>
        <taxon>Providencia</taxon>
    </lineage>
</organism>
<evidence type="ECO:0000256" key="5">
    <source>
        <dbReference type="PIRNR" id="PIRNR001488"/>
    </source>
</evidence>
<reference evidence="7" key="1">
    <citation type="submission" date="2024-04" db="EMBL/GenBank/DDBJ databases">
        <authorList>
            <person name="Manzano-Marin A."/>
            <person name="Manzano-Marin A."/>
            <person name="Alejandro Manzano Marin A."/>
        </authorList>
    </citation>
    <scope>NUCLEOTIDE SEQUENCE [LARGE SCALE GENOMIC DNA]</scope>
    <source>
        <strain evidence="7">TABTEA</strain>
    </source>
</reference>
<name>A0ABM9NPG9_9GAMM</name>
<keyword evidence="3 5" id="KW-1015">Disulfide bond</keyword>
<evidence type="ECO:0000313" key="7">
    <source>
        <dbReference type="EMBL" id="CAL1329382.1"/>
    </source>
</evidence>
<evidence type="ECO:0000256" key="1">
    <source>
        <dbReference type="ARBA" id="ARBA00005791"/>
    </source>
</evidence>
<dbReference type="Proteomes" id="UP001497533">
    <property type="component" value="Chromosome"/>
</dbReference>
<dbReference type="InterPro" id="IPR050824">
    <property type="entry name" value="Thiol_disulfide_DsbA"/>
</dbReference>
<proteinExistence type="inferred from homology"/>
<keyword evidence="2" id="KW-0732">Signal</keyword>
<comment type="subcellular location">
    <subcellularLocation>
        <location evidence="5">Periplasm</location>
    </subcellularLocation>
</comment>
<dbReference type="SUPFAM" id="SSF52833">
    <property type="entry name" value="Thioredoxin-like"/>
    <property type="match status" value="1"/>
</dbReference>
<keyword evidence="4" id="KW-0676">Redox-active center</keyword>
<dbReference type="PANTHER" id="PTHR35891">
    <property type="entry name" value="THIOL:DISULFIDE INTERCHANGE PROTEIN DSBA"/>
    <property type="match status" value="1"/>
</dbReference>
<dbReference type="PANTHER" id="PTHR35891:SF2">
    <property type="entry name" value="THIOL:DISULFIDE INTERCHANGE PROTEIN DSBA"/>
    <property type="match status" value="1"/>
</dbReference>
<feature type="domain" description="DSBA-like thioredoxin" evidence="6">
    <location>
        <begin position="40"/>
        <end position="177"/>
    </location>
</feature>
<protein>
    <recommendedName>
        <fullName evidence="5">Thiol:disulfide interchange protein</fullName>
    </recommendedName>
</protein>
<evidence type="ECO:0000256" key="3">
    <source>
        <dbReference type="ARBA" id="ARBA00023157"/>
    </source>
</evidence>
<evidence type="ECO:0000259" key="6">
    <source>
        <dbReference type="Pfam" id="PF01323"/>
    </source>
</evidence>
<evidence type="ECO:0000256" key="4">
    <source>
        <dbReference type="ARBA" id="ARBA00023284"/>
    </source>
</evidence>